<dbReference type="AlphaFoldDB" id="A0A1V8TIC1"/>
<dbReference type="InterPro" id="IPR036206">
    <property type="entry name" value="ThiamineP_synth_sf"/>
</dbReference>
<organism evidence="19 20">
    <name type="scientific">Cryoendolithus antarcticus</name>
    <dbReference type="NCBI Taxonomy" id="1507870"/>
    <lineage>
        <taxon>Eukaryota</taxon>
        <taxon>Fungi</taxon>
        <taxon>Dikarya</taxon>
        <taxon>Ascomycota</taxon>
        <taxon>Pezizomycotina</taxon>
        <taxon>Dothideomycetes</taxon>
        <taxon>Dothideomycetidae</taxon>
        <taxon>Cladosporiales</taxon>
        <taxon>Cladosporiaceae</taxon>
        <taxon>Cryoendolithus</taxon>
    </lineage>
</organism>
<evidence type="ECO:0000256" key="16">
    <source>
        <dbReference type="ARBA" id="ARBA00061146"/>
    </source>
</evidence>
<dbReference type="OrthoDB" id="4994at2759"/>
<reference evidence="20" key="1">
    <citation type="submission" date="2017-03" db="EMBL/GenBank/DDBJ databases">
        <title>Genomes of endolithic fungi from Antarctica.</title>
        <authorList>
            <person name="Coleine C."/>
            <person name="Masonjones S."/>
            <person name="Stajich J.E."/>
        </authorList>
    </citation>
    <scope>NUCLEOTIDE SEQUENCE [LARGE SCALE GENOMIC DNA]</scope>
    <source>
        <strain evidence="20">CCFEE 5527</strain>
    </source>
</reference>
<dbReference type="GO" id="GO:0005524">
    <property type="term" value="F:ATP binding"/>
    <property type="evidence" value="ECO:0007669"/>
    <property type="project" value="UniProtKB-KW"/>
</dbReference>
<dbReference type="NCBIfam" id="TIGR00693">
    <property type="entry name" value="thiE"/>
    <property type="match status" value="1"/>
</dbReference>
<evidence type="ECO:0000256" key="1">
    <source>
        <dbReference type="ARBA" id="ARBA00001771"/>
    </source>
</evidence>
<keyword evidence="8" id="KW-0547">Nucleotide-binding</keyword>
<dbReference type="NCBIfam" id="TIGR00694">
    <property type="entry name" value="thiM"/>
    <property type="match status" value="1"/>
</dbReference>
<comment type="catalytic activity">
    <reaction evidence="1">
        <text>5-(2-hydroxyethyl)-4-methylthiazole + ATP = 4-methyl-5-(2-phosphooxyethyl)-thiazole + ADP + H(+)</text>
        <dbReference type="Rhea" id="RHEA:24212"/>
        <dbReference type="ChEBI" id="CHEBI:15378"/>
        <dbReference type="ChEBI" id="CHEBI:17957"/>
        <dbReference type="ChEBI" id="CHEBI:30616"/>
        <dbReference type="ChEBI" id="CHEBI:58296"/>
        <dbReference type="ChEBI" id="CHEBI:456216"/>
        <dbReference type="EC" id="2.7.1.50"/>
    </reaction>
</comment>
<evidence type="ECO:0000313" key="20">
    <source>
        <dbReference type="Proteomes" id="UP000192596"/>
    </source>
</evidence>
<accession>A0A1V8TIC1</accession>
<sequence>MPQPKVDYSLYLVTDSTPAILGNKDLVKVVEAAVAGGITLVQLRDKTSDTGDLIRIAKALHEVTRAANVPLLINDRIDVALASDVEGVHIGQDDMDYKTARKLLGPDAIIGVTANTEAEALQAARDGADYLGVGTVFSTATKANTKSIVGTAGVQHILSSLALQDLGHVKTVCIGGINAKNAQRVLYQTASSTKNLDGIAVVSAIMAASDPSAAAKHLKGLVSSPPPFATSPSNPALTRESIIKITPTIIARLAQTKPLAHNMTNLVVQHFAASVALAIGASPIMSNNGLEAGDLAALGGSLVINMGTTTPEIRKNHLLALEAYNAVGGPVVFDPVGAGATAARREGTKALMAGGWFSVVKGNEGEIRTVAGVEGVRQRGVDSGDAQLGLQERIKVVRDLARRDRNVVLMTGEVDVISDGTRAVSVANGHALLGEITGSGCTLGTTVAAVLAIEREDALMGTLAAVLLFEIAAEIAAEKAGGPGTFVPLFVDALYGLRERCKAGDGTWAERAKVKVHEE</sequence>
<dbReference type="Gene3D" id="3.40.1190.20">
    <property type="match status" value="1"/>
</dbReference>
<dbReference type="PANTHER" id="PTHR20857:SF23">
    <property type="entry name" value="THIAMINE BIOSYNTHETIC BIFUNCTIONAL ENZYME"/>
    <property type="match status" value="1"/>
</dbReference>
<comment type="function">
    <text evidence="3">Condenses 4-methyl-5-(beta-hydroxyethyl)thiazole monophosphate (THZ-P) and 2-methyl-4-amino-5-hydroxymethyl pyrimidine pyrophosphate (HMP-PP) to form thiamine monophosphate (TMP).</text>
</comment>
<evidence type="ECO:0000256" key="7">
    <source>
        <dbReference type="ARBA" id="ARBA00022723"/>
    </source>
</evidence>
<comment type="similarity">
    <text evidence="16">In the C-terminal section; belongs to the Thz kinase family.</text>
</comment>
<dbReference type="InterPro" id="IPR013785">
    <property type="entry name" value="Aldolase_TIM"/>
</dbReference>
<dbReference type="EMBL" id="NAJO01000007">
    <property type="protein sequence ID" value="OQO10991.1"/>
    <property type="molecule type" value="Genomic_DNA"/>
</dbReference>
<dbReference type="STRING" id="1507870.A0A1V8TIC1"/>
<dbReference type="FunFam" id="3.20.20.70:FF:000104">
    <property type="entry name" value="Thiamine biosynthetic bifunctional enzyme"/>
    <property type="match status" value="1"/>
</dbReference>
<evidence type="ECO:0000256" key="15">
    <source>
        <dbReference type="ARBA" id="ARBA00047883"/>
    </source>
</evidence>
<dbReference type="InParanoid" id="A0A1V8TIC1"/>
<keyword evidence="20" id="KW-1185">Reference proteome</keyword>
<dbReference type="Gene3D" id="3.20.20.70">
    <property type="entry name" value="Aldolase class I"/>
    <property type="match status" value="1"/>
</dbReference>
<dbReference type="InterPro" id="IPR022998">
    <property type="entry name" value="ThiamineP_synth_TenI"/>
</dbReference>
<evidence type="ECO:0000256" key="11">
    <source>
        <dbReference type="ARBA" id="ARBA00022842"/>
    </source>
</evidence>
<dbReference type="GO" id="GO:0004789">
    <property type="term" value="F:thiamine-phosphate diphosphorylase activity"/>
    <property type="evidence" value="ECO:0007669"/>
    <property type="project" value="UniProtKB-EC"/>
</dbReference>
<evidence type="ECO:0000256" key="3">
    <source>
        <dbReference type="ARBA" id="ARBA00003814"/>
    </source>
</evidence>
<dbReference type="PRINTS" id="PR01099">
    <property type="entry name" value="HYETHTZKNASE"/>
</dbReference>
<dbReference type="InterPro" id="IPR029056">
    <property type="entry name" value="Ribokinase-like"/>
</dbReference>
<dbReference type="NCBIfam" id="NF006830">
    <property type="entry name" value="PRK09355.1"/>
    <property type="match status" value="1"/>
</dbReference>
<dbReference type="CDD" id="cd01170">
    <property type="entry name" value="THZ_kinase"/>
    <property type="match status" value="1"/>
</dbReference>
<keyword evidence="12" id="KW-0784">Thiamine biosynthesis</keyword>
<dbReference type="HAMAP" id="MF_00228">
    <property type="entry name" value="Thz_kinase"/>
    <property type="match status" value="1"/>
</dbReference>
<evidence type="ECO:0000259" key="18">
    <source>
        <dbReference type="Pfam" id="PF02581"/>
    </source>
</evidence>
<evidence type="ECO:0000256" key="9">
    <source>
        <dbReference type="ARBA" id="ARBA00022777"/>
    </source>
</evidence>
<keyword evidence="7" id="KW-0479">Metal-binding</keyword>
<feature type="domain" description="Thiamine phosphate synthase/TenI" evidence="18">
    <location>
        <begin position="10"/>
        <end position="205"/>
    </location>
</feature>
<dbReference type="CDD" id="cd00564">
    <property type="entry name" value="TMP_TenI"/>
    <property type="match status" value="1"/>
</dbReference>
<dbReference type="InterPro" id="IPR000417">
    <property type="entry name" value="Hyethyz_kinase"/>
</dbReference>
<dbReference type="PANTHER" id="PTHR20857">
    <property type="entry name" value="THIAMINE-PHOSPHATE PYROPHOSPHORYLASE"/>
    <property type="match status" value="1"/>
</dbReference>
<name>A0A1V8TIC1_9PEZI</name>
<evidence type="ECO:0000256" key="2">
    <source>
        <dbReference type="ARBA" id="ARBA00001946"/>
    </source>
</evidence>
<evidence type="ECO:0000313" key="19">
    <source>
        <dbReference type="EMBL" id="OQO10991.1"/>
    </source>
</evidence>
<dbReference type="GO" id="GO:0004417">
    <property type="term" value="F:hydroxyethylthiazole kinase activity"/>
    <property type="evidence" value="ECO:0007669"/>
    <property type="project" value="UniProtKB-EC"/>
</dbReference>
<evidence type="ECO:0000256" key="12">
    <source>
        <dbReference type="ARBA" id="ARBA00022977"/>
    </source>
</evidence>
<evidence type="ECO:0000256" key="8">
    <source>
        <dbReference type="ARBA" id="ARBA00022741"/>
    </source>
</evidence>
<evidence type="ECO:0000256" key="13">
    <source>
        <dbReference type="ARBA" id="ARBA00047334"/>
    </source>
</evidence>
<comment type="catalytic activity">
    <reaction evidence="13">
        <text>4-methyl-5-(2-phosphooxyethyl)-thiazole + 4-amino-2-methyl-5-(diphosphooxymethyl)pyrimidine + H(+) = thiamine phosphate + diphosphate</text>
        <dbReference type="Rhea" id="RHEA:22328"/>
        <dbReference type="ChEBI" id="CHEBI:15378"/>
        <dbReference type="ChEBI" id="CHEBI:33019"/>
        <dbReference type="ChEBI" id="CHEBI:37575"/>
        <dbReference type="ChEBI" id="CHEBI:57841"/>
        <dbReference type="ChEBI" id="CHEBI:58296"/>
        <dbReference type="EC" id="2.5.1.3"/>
    </reaction>
</comment>
<evidence type="ECO:0000256" key="4">
    <source>
        <dbReference type="ARBA" id="ARBA00004868"/>
    </source>
</evidence>
<dbReference type="Proteomes" id="UP000192596">
    <property type="component" value="Unassembled WGS sequence"/>
</dbReference>
<dbReference type="GO" id="GO:0005737">
    <property type="term" value="C:cytoplasm"/>
    <property type="evidence" value="ECO:0007669"/>
    <property type="project" value="TreeGrafter"/>
</dbReference>
<proteinExistence type="inferred from homology"/>
<evidence type="ECO:0000256" key="17">
    <source>
        <dbReference type="ARBA" id="ARBA00061283"/>
    </source>
</evidence>
<comment type="cofactor">
    <cofactor evidence="2">
        <name>Mg(2+)</name>
        <dbReference type="ChEBI" id="CHEBI:18420"/>
    </cofactor>
</comment>
<keyword evidence="6" id="KW-0808">Transferase</keyword>
<dbReference type="SUPFAM" id="SSF51391">
    <property type="entry name" value="Thiamin phosphate synthase"/>
    <property type="match status" value="1"/>
</dbReference>
<keyword evidence="10" id="KW-0067">ATP-binding</keyword>
<dbReference type="HAMAP" id="MF_00097">
    <property type="entry name" value="TMP_synthase"/>
    <property type="match status" value="1"/>
</dbReference>
<dbReference type="SUPFAM" id="SSF53613">
    <property type="entry name" value="Ribokinase-like"/>
    <property type="match status" value="1"/>
</dbReference>
<evidence type="ECO:0000256" key="10">
    <source>
        <dbReference type="ARBA" id="ARBA00022840"/>
    </source>
</evidence>
<dbReference type="InterPro" id="IPR034291">
    <property type="entry name" value="TMP_synthase"/>
</dbReference>
<dbReference type="Pfam" id="PF02110">
    <property type="entry name" value="HK"/>
    <property type="match status" value="1"/>
</dbReference>
<comment type="catalytic activity">
    <reaction evidence="14">
        <text>2-(2-carboxy-4-methylthiazol-5-yl)ethyl phosphate + 4-amino-2-methyl-5-(diphosphooxymethyl)pyrimidine + 2 H(+) = thiamine phosphate + CO2 + diphosphate</text>
        <dbReference type="Rhea" id="RHEA:47848"/>
        <dbReference type="ChEBI" id="CHEBI:15378"/>
        <dbReference type="ChEBI" id="CHEBI:16526"/>
        <dbReference type="ChEBI" id="CHEBI:33019"/>
        <dbReference type="ChEBI" id="CHEBI:37575"/>
        <dbReference type="ChEBI" id="CHEBI:57841"/>
        <dbReference type="ChEBI" id="CHEBI:62890"/>
        <dbReference type="EC" id="2.5.1.3"/>
    </reaction>
</comment>
<evidence type="ECO:0000256" key="6">
    <source>
        <dbReference type="ARBA" id="ARBA00022679"/>
    </source>
</evidence>
<dbReference type="GO" id="GO:0009229">
    <property type="term" value="P:thiamine diphosphate biosynthetic process"/>
    <property type="evidence" value="ECO:0007669"/>
    <property type="project" value="UniProtKB-UniPathway"/>
</dbReference>
<dbReference type="FunCoup" id="A0A1V8TIC1">
    <property type="interactions" value="222"/>
</dbReference>
<dbReference type="GO" id="GO:0000287">
    <property type="term" value="F:magnesium ion binding"/>
    <property type="evidence" value="ECO:0007669"/>
    <property type="project" value="InterPro"/>
</dbReference>
<comment type="pathway">
    <text evidence="5">Cofactor biosynthesis; thiamine diphosphate biosynthesis; thiamine phosphate from 4-amino-2-methyl-5-diphosphomethylpyrimidine and 4-methyl-5-(2-phosphoethyl)-thiazole: step 1/1.</text>
</comment>
<dbReference type="GO" id="GO:0009228">
    <property type="term" value="P:thiamine biosynthetic process"/>
    <property type="evidence" value="ECO:0007669"/>
    <property type="project" value="UniProtKB-KW"/>
</dbReference>
<comment type="catalytic activity">
    <reaction evidence="15">
        <text>2-[(2R,5Z)-2-carboxy-4-methylthiazol-5(2H)-ylidene]ethyl phosphate + 4-amino-2-methyl-5-(diphosphooxymethyl)pyrimidine + 2 H(+) = thiamine phosphate + CO2 + diphosphate</text>
        <dbReference type="Rhea" id="RHEA:47844"/>
        <dbReference type="ChEBI" id="CHEBI:15378"/>
        <dbReference type="ChEBI" id="CHEBI:16526"/>
        <dbReference type="ChEBI" id="CHEBI:33019"/>
        <dbReference type="ChEBI" id="CHEBI:37575"/>
        <dbReference type="ChEBI" id="CHEBI:57841"/>
        <dbReference type="ChEBI" id="CHEBI:62899"/>
        <dbReference type="EC" id="2.5.1.3"/>
    </reaction>
</comment>
<dbReference type="Pfam" id="PF02581">
    <property type="entry name" value="TMP-TENI"/>
    <property type="match status" value="1"/>
</dbReference>
<dbReference type="UniPathway" id="UPA00060">
    <property type="reaction ID" value="UER00139"/>
</dbReference>
<evidence type="ECO:0000256" key="14">
    <source>
        <dbReference type="ARBA" id="ARBA00047851"/>
    </source>
</evidence>
<comment type="caution">
    <text evidence="19">The sequence shown here is derived from an EMBL/GenBank/DDBJ whole genome shotgun (WGS) entry which is preliminary data.</text>
</comment>
<comment type="similarity">
    <text evidence="17">In the N-terminal section; belongs to the thiamine-phosphate synthase family.</text>
</comment>
<gene>
    <name evidence="19" type="ORF">B0A48_05246</name>
</gene>
<keyword evidence="9" id="KW-0418">Kinase</keyword>
<comment type="pathway">
    <text evidence="4">Cofactor biosynthesis; thiamine diphosphate biosynthesis; 4-methyl-5-(2-phosphoethyl)-thiazole from 5-(2-hydroxyethyl)-4-methylthiazole: step 1/1.</text>
</comment>
<evidence type="ECO:0000256" key="5">
    <source>
        <dbReference type="ARBA" id="ARBA00005165"/>
    </source>
</evidence>
<keyword evidence="11" id="KW-0460">Magnesium</keyword>
<protein>
    <recommendedName>
        <fullName evidence="18">Thiamine phosphate synthase/TenI domain-containing protein</fullName>
    </recommendedName>
</protein>